<gene>
    <name evidence="1" type="ORF">ACFYWW_03795</name>
</gene>
<reference evidence="1 2" key="1">
    <citation type="submission" date="2024-10" db="EMBL/GenBank/DDBJ databases">
        <title>The Natural Products Discovery Center: Release of the First 8490 Sequenced Strains for Exploring Actinobacteria Biosynthetic Diversity.</title>
        <authorList>
            <person name="Kalkreuter E."/>
            <person name="Kautsar S.A."/>
            <person name="Yang D."/>
            <person name="Bader C.D."/>
            <person name="Teijaro C.N."/>
            <person name="Fluegel L."/>
            <person name="Davis C.M."/>
            <person name="Simpson J.R."/>
            <person name="Lauterbach L."/>
            <person name="Steele A.D."/>
            <person name="Gui C."/>
            <person name="Meng S."/>
            <person name="Li G."/>
            <person name="Viehrig K."/>
            <person name="Ye F."/>
            <person name="Su P."/>
            <person name="Kiefer A.F."/>
            <person name="Nichols A."/>
            <person name="Cepeda A.J."/>
            <person name="Yan W."/>
            <person name="Fan B."/>
            <person name="Jiang Y."/>
            <person name="Adhikari A."/>
            <person name="Zheng C.-J."/>
            <person name="Schuster L."/>
            <person name="Cowan T.M."/>
            <person name="Smanski M.J."/>
            <person name="Chevrette M.G."/>
            <person name="De Carvalho L.P.S."/>
            <person name="Shen B."/>
        </authorList>
    </citation>
    <scope>NUCLEOTIDE SEQUENCE [LARGE SCALE GENOMIC DNA]</scope>
    <source>
        <strain evidence="1 2">NPDC003029</strain>
    </source>
</reference>
<evidence type="ECO:0000313" key="2">
    <source>
        <dbReference type="Proteomes" id="UP001601976"/>
    </source>
</evidence>
<dbReference type="EMBL" id="JBIAPK010000001">
    <property type="protein sequence ID" value="MFF3337851.1"/>
    <property type="molecule type" value="Genomic_DNA"/>
</dbReference>
<proteinExistence type="predicted"/>
<comment type="caution">
    <text evidence="1">The sequence shown here is derived from an EMBL/GenBank/DDBJ whole genome shotgun (WGS) entry which is preliminary data.</text>
</comment>
<dbReference type="RefSeq" id="WP_387893740.1">
    <property type="nucleotide sequence ID" value="NZ_JBIAPK010000001.1"/>
</dbReference>
<sequence>MTVEVTRHGSPATVDEEAVQELGKGLTKAIQRLDRRLERSPGMFGGIAMNEAVMHVHARLALNPNASGIETWEAVVTAMQVHSALFASAAATEGTVECRIDHDMRTLPATGPQVYANAGNWLTAFWFAIVCRDQARMTQLCEIPIDLLRASGAQGDEYVYHWVDSLQTYWRETPGLVEKLTTTMNTSSPEIATIAPRDLLQSILYQPINLFYRFLLKDHGAFNQALLEAVEAHKAYWTADEDRAGRIAGYLALGPLAIACLAYDAGFPIEVESDYLPKHLLERSWLGEFPT</sequence>
<evidence type="ECO:0000313" key="1">
    <source>
        <dbReference type="EMBL" id="MFF3337851.1"/>
    </source>
</evidence>
<organism evidence="1 2">
    <name type="scientific">Streptomyces flavidovirens</name>
    <dbReference type="NCBI Taxonomy" id="67298"/>
    <lineage>
        <taxon>Bacteria</taxon>
        <taxon>Bacillati</taxon>
        <taxon>Actinomycetota</taxon>
        <taxon>Actinomycetes</taxon>
        <taxon>Kitasatosporales</taxon>
        <taxon>Streptomycetaceae</taxon>
        <taxon>Streptomyces</taxon>
    </lineage>
</organism>
<dbReference type="Pfam" id="PF15575">
    <property type="entry name" value="Imm49"/>
    <property type="match status" value="1"/>
</dbReference>
<protein>
    <submittedName>
        <fullName evidence="1">Immunity 49 family protein</fullName>
    </submittedName>
</protein>
<accession>A0ABW6RA08</accession>
<name>A0ABW6RA08_9ACTN</name>
<dbReference type="InterPro" id="IPR029074">
    <property type="entry name" value="Imm49"/>
</dbReference>
<dbReference type="Proteomes" id="UP001601976">
    <property type="component" value="Unassembled WGS sequence"/>
</dbReference>
<keyword evidence="2" id="KW-1185">Reference proteome</keyword>